<keyword evidence="3" id="KW-1185">Reference proteome</keyword>
<evidence type="ECO:0000313" key="2">
    <source>
        <dbReference type="EMBL" id="PRB92779.1"/>
    </source>
</evidence>
<dbReference type="Proteomes" id="UP000238325">
    <property type="component" value="Unassembled WGS sequence"/>
</dbReference>
<evidence type="ECO:0000313" key="1">
    <source>
        <dbReference type="EMBL" id="PRB87026.1"/>
    </source>
</evidence>
<sequence length="197" mass="22443">MKTKTLFLIGAIVGLVIIFSQLKPQEMSFYKEKGNYIVDNNYILKDVKKISDEDLKSLLSLQKLHQNSLGTNFIIYKINRQYVIRGCLMKANIDWKKYGDLRAKVEGILKKYGAKELGKDYYAIQNNQVATNAALLSQKDISSLSKLTVRGAEEYTICPPTMGRKNLTNVIIKSYKVNTAIDPRINVKLNNVLLNYK</sequence>
<reference evidence="3 4" key="1">
    <citation type="submission" date="2017-09" db="EMBL/GenBank/DDBJ databases">
        <title>Genomic, metabolic, and phenotypic characteristics of bacterial isolates from the natural microbiome of the model nematode Caenorhabditis elegans.</title>
        <authorList>
            <person name="Zimmermann J."/>
            <person name="Obeng N."/>
            <person name="Yang W."/>
            <person name="Obeng O."/>
            <person name="Kissoyan K."/>
            <person name="Pees B."/>
            <person name="Dirksen P."/>
            <person name="Hoppner M."/>
            <person name="Franke A."/>
            <person name="Rosenstiel P."/>
            <person name="Leippe M."/>
            <person name="Dierking K."/>
            <person name="Kaleta C."/>
            <person name="Schulenburg H."/>
        </authorList>
    </citation>
    <scope>NUCLEOTIDE SEQUENCE [LARGE SCALE GENOMIC DNA]</scope>
    <source>
        <strain evidence="1 4">MYb25</strain>
        <strain evidence="2 3">MYb44</strain>
    </source>
</reference>
<dbReference type="AlphaFoldDB" id="A0A2S9D2T9"/>
<proteinExistence type="predicted"/>
<gene>
    <name evidence="1" type="ORF">CQ022_12515</name>
    <name evidence="2" type="ORF">CQ033_06185</name>
</gene>
<dbReference type="EMBL" id="PCPH01000001">
    <property type="protein sequence ID" value="PRB92779.1"/>
    <property type="molecule type" value="Genomic_DNA"/>
</dbReference>
<dbReference type="OrthoDB" id="1340317at2"/>
<accession>A0A2S9D2T9</accession>
<name>A0A2S9D2T9_CHRCI</name>
<dbReference type="RefSeq" id="WP_105681696.1">
    <property type="nucleotide sequence ID" value="NZ_JBBGZD010000001.1"/>
</dbReference>
<protein>
    <submittedName>
        <fullName evidence="1">Uncharacterized protein</fullName>
    </submittedName>
</protein>
<organism evidence="1 4">
    <name type="scientific">Chryseobacterium culicis</name>
    <dbReference type="NCBI Taxonomy" id="680127"/>
    <lineage>
        <taxon>Bacteria</taxon>
        <taxon>Pseudomonadati</taxon>
        <taxon>Bacteroidota</taxon>
        <taxon>Flavobacteriia</taxon>
        <taxon>Flavobacteriales</taxon>
        <taxon>Weeksellaceae</taxon>
        <taxon>Chryseobacterium group</taxon>
        <taxon>Chryseobacterium</taxon>
    </lineage>
</organism>
<evidence type="ECO:0000313" key="3">
    <source>
        <dbReference type="Proteomes" id="UP000238325"/>
    </source>
</evidence>
<dbReference type="EMBL" id="PCPP01000001">
    <property type="protein sequence ID" value="PRB87026.1"/>
    <property type="molecule type" value="Genomic_DNA"/>
</dbReference>
<comment type="caution">
    <text evidence="1">The sequence shown here is derived from an EMBL/GenBank/DDBJ whole genome shotgun (WGS) entry which is preliminary data.</text>
</comment>
<evidence type="ECO:0000313" key="4">
    <source>
        <dbReference type="Proteomes" id="UP000238534"/>
    </source>
</evidence>
<dbReference type="Proteomes" id="UP000238534">
    <property type="component" value="Unassembled WGS sequence"/>
</dbReference>